<keyword evidence="4 8" id="KW-1133">Transmembrane helix</keyword>
<dbReference type="Gene3D" id="1.25.40.20">
    <property type="entry name" value="Ankyrin repeat-containing domain"/>
    <property type="match status" value="5"/>
</dbReference>
<dbReference type="Proteomes" id="UP001168877">
    <property type="component" value="Unassembled WGS sequence"/>
</dbReference>
<feature type="transmembrane region" description="Helical" evidence="8">
    <location>
        <begin position="487"/>
        <end position="511"/>
    </location>
</feature>
<evidence type="ECO:0000256" key="2">
    <source>
        <dbReference type="ARBA" id="ARBA00022692"/>
    </source>
</evidence>
<keyword evidence="6 8" id="KW-0472">Membrane</keyword>
<name>A0AA39W8T7_ACESA</name>
<dbReference type="AlphaFoldDB" id="A0AA39W8T7"/>
<sequence length="1200" mass="132817">MNSVVSNLKYETALISNNILEMDSLDFDRLFKAAADGDIEPFKRIDQQQLCLNLITTPIKNTILHINISSEEASMKFVEEILGICPSLLLQVNAQGDTPLHFAAKFEHIAIVDVLIKLARAQRDQESESRIGAVRQMLRMTNNKGNTALHEAMQYKGVRSLVKILVKEDPDFLYSANNIGETPLYIAAETGFLQGAIELLKNCSSVAHEGPNGKTALHAAVMINIPDLTRKILQKRESLTKEIDDNGWTPLHYAAYYGYQQVTRTLLEFGKSAAYIGDKYRKMTPLHLATSQGHIDITKEIILCCPDCYDLVDERGWNVLHFAMASLCRKELSSLLENPLMKKLVKEKDDKGNTPLHVLATCTRSMEALHNSFNNIISHVRVNPSAVNNRNISAANAYNYGYPELKREIMALSEDIEDGPYVRGILRRKCSYLDDHFKQLKGAKESHLIAAALIATVTFAAAFTLPGGYKNEEGKYQGTAILSRNSAFQAFIIIDAIAMVFSTSAVFIYVVMSLDMFKKYIHLFELGAWITVVAMGAMVMAFVTGTYAVLAPLWLAIVTCFIGLSFFFFVLPVAVLSSWCFNACVEETTRKSYLTTETSLNNLSRRPTMDSAASSSSNVEDISIGSTSHQSNVTIHETLDIIGPEDHHHQLLDAAAYGNRQPFNKQIAELIKLIVTPIKNTVLHINIASEKVSTEFVEDVLGICPSLLLQVNAQGDTPLHVAVKFERIDVVKALIKHAKAQHEELESGIGAARQMLRMRNNKGNTALHEAMQNKCIRAVKILVRGDSDFLYPANHCGETPLYIAALTGFYDAAIEMLAICTSVSHDGPNGKTALHAAVRRNNQGSLTRGIIDKMKNLTNEKDDNGWTPLHCAAYYGRYEVMHILLEFDKSPAYVGDKYRKMTPLHLAASRGNLNMIRDMVSYCPDCYELVDDRGWNCLHFAMATLNKDELFTLLQIPLIKKLLHVKDAKGNTPLHVLAAVTPYLTFSLDNVINKVGGDTNAVNQHNVNVADVFNLGCPNLKQEIIELSKHTGDGPYPHGVIGTKNIHENRILELSGKAKDPHLVVATLILIVTFAAAFTLPGGYRSDEESENQGTAILGRKSAFQTFVISDAIAMVFSMCAVFSYFIMSLEALPLKKYLTLFIITPWFVVIAMAAMVIAFVTGTYAVLSPSLGLAIVTCLIGLTVFLVLGHVGYTFVKEN</sequence>
<evidence type="ECO:0000256" key="6">
    <source>
        <dbReference type="ARBA" id="ARBA00023136"/>
    </source>
</evidence>
<evidence type="ECO:0000256" key="1">
    <source>
        <dbReference type="ARBA" id="ARBA00004141"/>
    </source>
</evidence>
<dbReference type="InterPro" id="IPR036770">
    <property type="entry name" value="Ankyrin_rpt-contain_sf"/>
</dbReference>
<evidence type="ECO:0000256" key="7">
    <source>
        <dbReference type="PROSITE-ProRule" id="PRU00023"/>
    </source>
</evidence>
<evidence type="ECO:0000313" key="11">
    <source>
        <dbReference type="Proteomes" id="UP001168877"/>
    </source>
</evidence>
<proteinExistence type="predicted"/>
<feature type="transmembrane region" description="Helical" evidence="8">
    <location>
        <begin position="1174"/>
        <end position="1197"/>
    </location>
</feature>
<keyword evidence="5 7" id="KW-0040">ANK repeat</keyword>
<dbReference type="Pfam" id="PF00023">
    <property type="entry name" value="Ank"/>
    <property type="match status" value="5"/>
</dbReference>
<dbReference type="InterPro" id="IPR026961">
    <property type="entry name" value="PGG_dom"/>
</dbReference>
<feature type="transmembrane region" description="Helical" evidence="8">
    <location>
        <begin position="553"/>
        <end position="581"/>
    </location>
</feature>
<dbReference type="InterPro" id="IPR002110">
    <property type="entry name" value="Ankyrin_rpt"/>
</dbReference>
<evidence type="ECO:0000256" key="4">
    <source>
        <dbReference type="ARBA" id="ARBA00022989"/>
    </source>
</evidence>
<reference evidence="10" key="2">
    <citation type="submission" date="2023-06" db="EMBL/GenBank/DDBJ databases">
        <authorList>
            <person name="Swenson N.G."/>
            <person name="Wegrzyn J.L."/>
            <person name="Mcevoy S.L."/>
        </authorList>
    </citation>
    <scope>NUCLEOTIDE SEQUENCE</scope>
    <source>
        <strain evidence="10">NS2018</strain>
        <tissue evidence="10">Leaf</tissue>
    </source>
</reference>
<dbReference type="SMART" id="SM00248">
    <property type="entry name" value="ANK"/>
    <property type="match status" value="16"/>
</dbReference>
<evidence type="ECO:0000256" key="3">
    <source>
        <dbReference type="ARBA" id="ARBA00022737"/>
    </source>
</evidence>
<evidence type="ECO:0000256" key="8">
    <source>
        <dbReference type="SAM" id="Phobius"/>
    </source>
</evidence>
<comment type="subcellular location">
    <subcellularLocation>
        <location evidence="1">Membrane</location>
        <topology evidence="1">Multi-pass membrane protein</topology>
    </subcellularLocation>
</comment>
<dbReference type="PROSITE" id="PS50088">
    <property type="entry name" value="ANK_REPEAT"/>
    <property type="match status" value="4"/>
</dbReference>
<feature type="repeat" description="ANK" evidence="7">
    <location>
        <begin position="714"/>
        <end position="737"/>
    </location>
</feature>
<gene>
    <name evidence="10" type="ORF">LWI29_003040</name>
</gene>
<evidence type="ECO:0000313" key="10">
    <source>
        <dbReference type="EMBL" id="KAK0606701.1"/>
    </source>
</evidence>
<reference evidence="10" key="1">
    <citation type="journal article" date="2022" name="Plant J.">
        <title>Strategies of tolerance reflected in two North American maple genomes.</title>
        <authorList>
            <person name="McEvoy S.L."/>
            <person name="Sezen U.U."/>
            <person name="Trouern-Trend A."/>
            <person name="McMahon S.M."/>
            <person name="Schaberg P.G."/>
            <person name="Yang J."/>
            <person name="Wegrzyn J.L."/>
            <person name="Swenson N.G."/>
        </authorList>
    </citation>
    <scope>NUCLEOTIDE SEQUENCE</scope>
    <source>
        <strain evidence="10">NS2018</strain>
    </source>
</reference>
<keyword evidence="2 8" id="KW-0812">Transmembrane</keyword>
<dbReference type="EMBL" id="JAUESC010000001">
    <property type="protein sequence ID" value="KAK0606701.1"/>
    <property type="molecule type" value="Genomic_DNA"/>
</dbReference>
<feature type="domain" description="PGG" evidence="9">
    <location>
        <begin position="438"/>
        <end position="549"/>
    </location>
</feature>
<dbReference type="PANTHER" id="PTHR24186">
    <property type="entry name" value="PROTEIN PHOSPHATASE 1 REGULATORY SUBUNIT"/>
    <property type="match status" value="1"/>
</dbReference>
<feature type="transmembrane region" description="Helical" evidence="8">
    <location>
        <begin position="1063"/>
        <end position="1084"/>
    </location>
</feature>
<feature type="transmembrane region" description="Helical" evidence="8">
    <location>
        <begin position="448"/>
        <end position="467"/>
    </location>
</feature>
<dbReference type="GO" id="GO:0005886">
    <property type="term" value="C:plasma membrane"/>
    <property type="evidence" value="ECO:0007669"/>
    <property type="project" value="TreeGrafter"/>
</dbReference>
<dbReference type="SUPFAM" id="SSF48403">
    <property type="entry name" value="Ankyrin repeat"/>
    <property type="match status" value="3"/>
</dbReference>
<dbReference type="Pfam" id="PF13962">
    <property type="entry name" value="PGG"/>
    <property type="match status" value="2"/>
</dbReference>
<organism evidence="10 11">
    <name type="scientific">Acer saccharum</name>
    <name type="common">Sugar maple</name>
    <dbReference type="NCBI Taxonomy" id="4024"/>
    <lineage>
        <taxon>Eukaryota</taxon>
        <taxon>Viridiplantae</taxon>
        <taxon>Streptophyta</taxon>
        <taxon>Embryophyta</taxon>
        <taxon>Tracheophyta</taxon>
        <taxon>Spermatophyta</taxon>
        <taxon>Magnoliopsida</taxon>
        <taxon>eudicotyledons</taxon>
        <taxon>Gunneridae</taxon>
        <taxon>Pentapetalae</taxon>
        <taxon>rosids</taxon>
        <taxon>malvids</taxon>
        <taxon>Sapindales</taxon>
        <taxon>Sapindaceae</taxon>
        <taxon>Hippocastanoideae</taxon>
        <taxon>Acereae</taxon>
        <taxon>Acer</taxon>
    </lineage>
</organism>
<dbReference type="PANTHER" id="PTHR24186:SF53">
    <property type="entry name" value="PGG DOMAIN-CONTAINING PROTEIN"/>
    <property type="match status" value="1"/>
</dbReference>
<feature type="transmembrane region" description="Helical" evidence="8">
    <location>
        <begin position="1139"/>
        <end position="1168"/>
    </location>
</feature>
<feature type="domain" description="PGG" evidence="9">
    <location>
        <begin position="1059"/>
        <end position="1167"/>
    </location>
</feature>
<evidence type="ECO:0000256" key="5">
    <source>
        <dbReference type="ARBA" id="ARBA00023043"/>
    </source>
</evidence>
<accession>A0AA39W8T7</accession>
<protein>
    <recommendedName>
        <fullName evidence="9">PGG domain-containing protein</fullName>
    </recommendedName>
</protein>
<keyword evidence="11" id="KW-1185">Reference proteome</keyword>
<comment type="caution">
    <text evidence="10">The sequence shown here is derived from an EMBL/GenBank/DDBJ whole genome shotgun (WGS) entry which is preliminary data.</text>
</comment>
<feature type="repeat" description="ANK" evidence="7">
    <location>
        <begin position="95"/>
        <end position="117"/>
    </location>
</feature>
<evidence type="ECO:0000259" key="9">
    <source>
        <dbReference type="Pfam" id="PF13962"/>
    </source>
</evidence>
<keyword evidence="3" id="KW-0677">Repeat</keyword>
<feature type="repeat" description="ANK" evidence="7">
    <location>
        <begin position="864"/>
        <end position="886"/>
    </location>
</feature>
<feature type="transmembrane region" description="Helical" evidence="8">
    <location>
        <begin position="523"/>
        <end position="547"/>
    </location>
</feature>
<dbReference type="PROSITE" id="PS50297">
    <property type="entry name" value="ANK_REP_REGION"/>
    <property type="match status" value="4"/>
</dbReference>
<feature type="repeat" description="ANK" evidence="7">
    <location>
        <begin position="246"/>
        <end position="278"/>
    </location>
</feature>
<feature type="transmembrane region" description="Helical" evidence="8">
    <location>
        <begin position="1104"/>
        <end position="1127"/>
    </location>
</feature>
<dbReference type="Pfam" id="PF12796">
    <property type="entry name" value="Ank_2"/>
    <property type="match status" value="2"/>
</dbReference>